<evidence type="ECO:0000313" key="2">
    <source>
        <dbReference type="Proteomes" id="UP000503540"/>
    </source>
</evidence>
<gene>
    <name evidence="1" type="ORF">F5544_07415</name>
</gene>
<dbReference type="AlphaFoldDB" id="A0A6G9Y848"/>
<dbReference type="Proteomes" id="UP000503540">
    <property type="component" value="Chromosome"/>
</dbReference>
<organism evidence="1 2">
    <name type="scientific">Nocardia arthritidis</name>
    <dbReference type="NCBI Taxonomy" id="228602"/>
    <lineage>
        <taxon>Bacteria</taxon>
        <taxon>Bacillati</taxon>
        <taxon>Actinomycetota</taxon>
        <taxon>Actinomycetes</taxon>
        <taxon>Mycobacteriales</taxon>
        <taxon>Nocardiaceae</taxon>
        <taxon>Nocardia</taxon>
    </lineage>
</organism>
<accession>A0A6G9Y848</accession>
<reference evidence="1 2" key="1">
    <citation type="journal article" date="2019" name="ACS Chem. Biol.">
        <title>Identification and Mobilization of a Cryptic Antibiotic Biosynthesis Gene Locus from a Human-Pathogenic Nocardia Isolate.</title>
        <authorList>
            <person name="Herisse M."/>
            <person name="Ishida K."/>
            <person name="Porter J.L."/>
            <person name="Howden B."/>
            <person name="Hertweck C."/>
            <person name="Stinear T.P."/>
            <person name="Pidot S.J."/>
        </authorList>
    </citation>
    <scope>NUCLEOTIDE SEQUENCE [LARGE SCALE GENOMIC DNA]</scope>
    <source>
        <strain evidence="1 2">AUSMDU00012717</strain>
    </source>
</reference>
<protein>
    <submittedName>
        <fullName evidence="1">Uncharacterized protein</fullName>
    </submittedName>
</protein>
<evidence type="ECO:0000313" key="1">
    <source>
        <dbReference type="EMBL" id="QIS09389.1"/>
    </source>
</evidence>
<dbReference type="KEGG" id="nah:F5544_07415"/>
<dbReference type="RefSeq" id="WP_167472501.1">
    <property type="nucleotide sequence ID" value="NZ_CP046172.1"/>
</dbReference>
<dbReference type="EMBL" id="CP046172">
    <property type="protein sequence ID" value="QIS09389.1"/>
    <property type="molecule type" value="Genomic_DNA"/>
</dbReference>
<name>A0A6G9Y848_9NOCA</name>
<proteinExistence type="predicted"/>
<sequence>MSINDFDRNDFDDFDELDAVVIDLFTRRRFQLERAGADSMEIAACLFAETGENPEWDCGYDDGGDWVA</sequence>
<keyword evidence="2" id="KW-1185">Reference proteome</keyword>